<gene>
    <name evidence="12" type="ORF">ASCRUDRAFT_8257</name>
</gene>
<feature type="domain" description="GTP-eEF1A C-terminal" evidence="11">
    <location>
        <begin position="195"/>
        <end position="295"/>
    </location>
</feature>
<evidence type="ECO:0000259" key="11">
    <source>
        <dbReference type="Pfam" id="PF22594"/>
    </source>
</evidence>
<evidence type="ECO:0000259" key="10">
    <source>
        <dbReference type="Pfam" id="PF03144"/>
    </source>
</evidence>
<evidence type="ECO:0000256" key="5">
    <source>
        <dbReference type="ARBA" id="ARBA00022741"/>
    </source>
</evidence>
<keyword evidence="13" id="KW-1185">Reference proteome</keyword>
<dbReference type="InterPro" id="IPR000795">
    <property type="entry name" value="T_Tr_GTP-bd_dom"/>
</dbReference>
<reference evidence="13" key="1">
    <citation type="submission" date="2016-05" db="EMBL/GenBank/DDBJ databases">
        <title>Comparative genomics of biotechnologically important yeasts.</title>
        <authorList>
            <consortium name="DOE Joint Genome Institute"/>
            <person name="Riley R."/>
            <person name="Haridas S."/>
            <person name="Wolfe K.H."/>
            <person name="Lopes M.R."/>
            <person name="Hittinger C.T."/>
            <person name="Goker M."/>
            <person name="Salamov A."/>
            <person name="Wisecaver J."/>
            <person name="Long T.M."/>
            <person name="Aerts A.L."/>
            <person name="Barry K."/>
            <person name="Choi C."/>
            <person name="Clum A."/>
            <person name="Coughlan A.Y."/>
            <person name="Deshpande S."/>
            <person name="Douglass A.P."/>
            <person name="Hanson S.J."/>
            <person name="Klenk H.-P."/>
            <person name="Labutti K."/>
            <person name="Lapidus A."/>
            <person name="Lindquist E."/>
            <person name="Lipzen A."/>
            <person name="Meier-Kolthoff J.P."/>
            <person name="Ohm R.A."/>
            <person name="Otillar R.P."/>
            <person name="Pangilinan J."/>
            <person name="Peng Y."/>
            <person name="Rokas A."/>
            <person name="Rosa C.A."/>
            <person name="Scheuner C."/>
            <person name="Sibirny A.A."/>
            <person name="Slot J.C."/>
            <person name="Stielow J.B."/>
            <person name="Sun H."/>
            <person name="Kurtzman C.P."/>
            <person name="Blackwell M."/>
            <person name="Grigoriev I.V."/>
            <person name="Jeffries T.W."/>
        </authorList>
    </citation>
    <scope>NUCLEOTIDE SEQUENCE [LARGE SCALE GENOMIC DNA]</scope>
    <source>
        <strain evidence="13">DSM 1968</strain>
    </source>
</reference>
<dbReference type="Pfam" id="PF22594">
    <property type="entry name" value="GTP-eEF1A_C"/>
    <property type="match status" value="1"/>
</dbReference>
<evidence type="ECO:0000256" key="3">
    <source>
        <dbReference type="ARBA" id="ARBA00022481"/>
    </source>
</evidence>
<evidence type="ECO:0000256" key="1">
    <source>
        <dbReference type="ARBA" id="ARBA00004496"/>
    </source>
</evidence>
<dbReference type="GO" id="GO:0005525">
    <property type="term" value="F:GTP binding"/>
    <property type="evidence" value="ECO:0007669"/>
    <property type="project" value="UniProtKB-KW"/>
</dbReference>
<comment type="subcellular location">
    <subcellularLocation>
        <location evidence="1">Cytoplasm</location>
    </subcellularLocation>
</comment>
<feature type="domain" description="Tr-type G" evidence="9">
    <location>
        <begin position="2"/>
        <end position="89"/>
    </location>
</feature>
<dbReference type="Pfam" id="PF03144">
    <property type="entry name" value="GTP_EFTU_D2"/>
    <property type="match status" value="1"/>
</dbReference>
<dbReference type="FunFam" id="2.40.30.10:FF:000003">
    <property type="entry name" value="Elongation factor 1-alpha"/>
    <property type="match status" value="1"/>
</dbReference>
<keyword evidence="7" id="KW-0648">Protein biosynthesis</keyword>
<sequence length="301" mass="33108">MGVKQLIVAVNKVDSAYWSEKRFYQVIKETYDFVKKVGYNPKSVAFLPISGWNGDNMLESSSNSSWHEGWAVGIGNGVLRGKTLVQAIDSIQLPKRPKNKPLHLPLQDVYTIGGIGTVPVGRVETGVIKPGQVVTFAPLDITGEGKSVEMHHESLSEGLPAHNLGFNVKNVSVKDITRGYVCGDVKNDPPKSCASFDAQVILLNHLGQIGIGYTPVFDCHTTHIACRFAELKKKIDRRTGKAAKINPKFLRNNESVIVKLVPIKPMCVESFNEYPPLGRFTIRDMKQTVAAGVIKSVEKIN</sequence>
<dbReference type="CDD" id="cd03693">
    <property type="entry name" value="EF1_alpha_II"/>
    <property type="match status" value="1"/>
</dbReference>
<dbReference type="InterPro" id="IPR004161">
    <property type="entry name" value="EFTu-like_2"/>
</dbReference>
<dbReference type="SUPFAM" id="SSF52540">
    <property type="entry name" value="P-loop containing nucleoside triphosphate hydrolases"/>
    <property type="match status" value="1"/>
</dbReference>
<protein>
    <submittedName>
        <fullName evidence="12">Translation elongation factor 1-alpha</fullName>
    </submittedName>
</protein>
<dbReference type="InterPro" id="IPR054696">
    <property type="entry name" value="GTP-eEF1A_C"/>
</dbReference>
<evidence type="ECO:0000313" key="12">
    <source>
        <dbReference type="EMBL" id="ODV60631.1"/>
    </source>
</evidence>
<dbReference type="STRING" id="1344418.A0A1D2VG48"/>
<dbReference type="OrthoDB" id="3969558at2759"/>
<dbReference type="InterPro" id="IPR009000">
    <property type="entry name" value="Transl_B-barrel_sf"/>
</dbReference>
<dbReference type="Proteomes" id="UP000095038">
    <property type="component" value="Unassembled WGS sequence"/>
</dbReference>
<dbReference type="EMBL" id="KV454481">
    <property type="protein sequence ID" value="ODV60631.1"/>
    <property type="molecule type" value="Genomic_DNA"/>
</dbReference>
<dbReference type="SUPFAM" id="SSF50447">
    <property type="entry name" value="Translation proteins"/>
    <property type="match status" value="1"/>
</dbReference>
<organism evidence="12 13">
    <name type="scientific">Ascoidea rubescens DSM 1968</name>
    <dbReference type="NCBI Taxonomy" id="1344418"/>
    <lineage>
        <taxon>Eukaryota</taxon>
        <taxon>Fungi</taxon>
        <taxon>Dikarya</taxon>
        <taxon>Ascomycota</taxon>
        <taxon>Saccharomycotina</taxon>
        <taxon>Saccharomycetes</taxon>
        <taxon>Ascoideaceae</taxon>
        <taxon>Ascoidea</taxon>
    </lineage>
</organism>
<dbReference type="CDD" id="cd03705">
    <property type="entry name" value="EF1_alpha_III"/>
    <property type="match status" value="1"/>
</dbReference>
<keyword evidence="4" id="KW-0963">Cytoplasm</keyword>
<dbReference type="Gene3D" id="3.40.50.300">
    <property type="entry name" value="P-loop containing nucleotide triphosphate hydrolases"/>
    <property type="match status" value="1"/>
</dbReference>
<evidence type="ECO:0000313" key="13">
    <source>
        <dbReference type="Proteomes" id="UP000095038"/>
    </source>
</evidence>
<accession>A0A1D2VG48</accession>
<dbReference type="InParanoid" id="A0A1D2VG48"/>
<dbReference type="RefSeq" id="XP_020046938.1">
    <property type="nucleotide sequence ID" value="XM_020194743.1"/>
</dbReference>
<dbReference type="Pfam" id="PF00009">
    <property type="entry name" value="GTP_EFTU"/>
    <property type="match status" value="1"/>
</dbReference>
<keyword evidence="8" id="KW-0342">GTP-binding</keyword>
<dbReference type="SUPFAM" id="SSF50465">
    <property type="entry name" value="EF-Tu/eEF-1alpha/eIF2-gamma C-terminal domain"/>
    <property type="match status" value="1"/>
</dbReference>
<comment type="similarity">
    <text evidence="2">Belongs to the TRAFAC class translation factor GTPase superfamily. Classic translation factor GTPase family. EF-Tu/EF-1A subfamily.</text>
</comment>
<evidence type="ECO:0000256" key="8">
    <source>
        <dbReference type="ARBA" id="ARBA00023134"/>
    </source>
</evidence>
<dbReference type="GeneID" id="30968379"/>
<evidence type="ECO:0000256" key="4">
    <source>
        <dbReference type="ARBA" id="ARBA00022490"/>
    </source>
</evidence>
<dbReference type="AlphaFoldDB" id="A0A1D2VG48"/>
<dbReference type="InterPro" id="IPR050100">
    <property type="entry name" value="TRAFAC_GTPase_members"/>
</dbReference>
<name>A0A1D2VG48_9ASCO</name>
<dbReference type="InterPro" id="IPR009001">
    <property type="entry name" value="Transl_elong_EF1A/Init_IF2_C"/>
</dbReference>
<dbReference type="GO" id="GO:0003924">
    <property type="term" value="F:GTPase activity"/>
    <property type="evidence" value="ECO:0007669"/>
    <property type="project" value="InterPro"/>
</dbReference>
<keyword evidence="5" id="KW-0547">Nucleotide-binding</keyword>
<evidence type="ECO:0000259" key="9">
    <source>
        <dbReference type="Pfam" id="PF00009"/>
    </source>
</evidence>
<proteinExistence type="inferred from homology"/>
<dbReference type="PANTHER" id="PTHR23115">
    <property type="entry name" value="TRANSLATION FACTOR"/>
    <property type="match status" value="1"/>
</dbReference>
<evidence type="ECO:0000256" key="2">
    <source>
        <dbReference type="ARBA" id="ARBA00007249"/>
    </source>
</evidence>
<dbReference type="InterPro" id="IPR027417">
    <property type="entry name" value="P-loop_NTPase"/>
</dbReference>
<dbReference type="GO" id="GO:0003746">
    <property type="term" value="F:translation elongation factor activity"/>
    <property type="evidence" value="ECO:0007669"/>
    <property type="project" value="UniProtKB-KW"/>
</dbReference>
<dbReference type="GO" id="GO:0005737">
    <property type="term" value="C:cytoplasm"/>
    <property type="evidence" value="ECO:0007669"/>
    <property type="project" value="UniProtKB-SubCell"/>
</dbReference>
<feature type="domain" description="Translation elongation factor EFTu-like" evidence="10">
    <location>
        <begin position="116"/>
        <end position="182"/>
    </location>
</feature>
<evidence type="ECO:0000256" key="7">
    <source>
        <dbReference type="ARBA" id="ARBA00022917"/>
    </source>
</evidence>
<dbReference type="Gene3D" id="2.40.30.10">
    <property type="entry name" value="Translation factors"/>
    <property type="match status" value="2"/>
</dbReference>
<keyword evidence="3" id="KW-0488">Methylation</keyword>
<keyword evidence="6 12" id="KW-0251">Elongation factor</keyword>
<evidence type="ECO:0000256" key="6">
    <source>
        <dbReference type="ARBA" id="ARBA00022768"/>
    </source>
</evidence>
<dbReference type="FunFam" id="2.40.30.10:FF:000005">
    <property type="entry name" value="Elongation factor 1-alpha"/>
    <property type="match status" value="1"/>
</dbReference>